<gene>
    <name evidence="1" type="ORF">ONB1V03_LOCUS18545</name>
</gene>
<dbReference type="SUPFAM" id="SSF54909">
    <property type="entry name" value="Dimeric alpha+beta barrel"/>
    <property type="match status" value="2"/>
</dbReference>
<dbReference type="AlphaFoldDB" id="A0A7R9MKU8"/>
<dbReference type="GO" id="GO:0016857">
    <property type="term" value="F:racemase and epimerase activity, acting on carbohydrates and derivatives"/>
    <property type="evidence" value="ECO:0007669"/>
    <property type="project" value="InterPro"/>
</dbReference>
<dbReference type="Gene3D" id="3.30.70.100">
    <property type="match status" value="2"/>
</dbReference>
<dbReference type="EMBL" id="OC940633">
    <property type="protein sequence ID" value="CAD7661985.1"/>
    <property type="molecule type" value="Genomic_DNA"/>
</dbReference>
<proteinExistence type="predicted"/>
<dbReference type="Pfam" id="PF05336">
    <property type="entry name" value="rhaM"/>
    <property type="match status" value="2"/>
</dbReference>
<dbReference type="InterPro" id="IPR011008">
    <property type="entry name" value="Dimeric_a/b-barrel"/>
</dbReference>
<organism evidence="1">
    <name type="scientific">Oppiella nova</name>
    <dbReference type="NCBI Taxonomy" id="334625"/>
    <lineage>
        <taxon>Eukaryota</taxon>
        <taxon>Metazoa</taxon>
        <taxon>Ecdysozoa</taxon>
        <taxon>Arthropoda</taxon>
        <taxon>Chelicerata</taxon>
        <taxon>Arachnida</taxon>
        <taxon>Acari</taxon>
        <taxon>Acariformes</taxon>
        <taxon>Sarcoptiformes</taxon>
        <taxon>Oribatida</taxon>
        <taxon>Brachypylina</taxon>
        <taxon>Oppioidea</taxon>
        <taxon>Oppiidae</taxon>
        <taxon>Oppiella</taxon>
    </lineage>
</organism>
<name>A0A7R9MKU8_9ACAR</name>
<dbReference type="InterPro" id="IPR008000">
    <property type="entry name" value="Rham/fucose_mutarotase"/>
</dbReference>
<dbReference type="OrthoDB" id="9981546at2759"/>
<keyword evidence="2" id="KW-1185">Reference proteome</keyword>
<accession>A0A7R9MKU8</accession>
<dbReference type="PANTHER" id="PTHR43239">
    <property type="entry name" value="UPF0734 PROTEIN DDB_G0273871/DDB_G0273177"/>
    <property type="match status" value="1"/>
</dbReference>
<protein>
    <recommendedName>
        <fullName evidence="3">L-rhamnose mutarotase</fullName>
    </recommendedName>
</protein>
<dbReference type="EMBL" id="CAJPVJ010025808">
    <property type="protein sequence ID" value="CAG2179121.1"/>
    <property type="molecule type" value="Genomic_DNA"/>
</dbReference>
<reference evidence="1" key="1">
    <citation type="submission" date="2020-11" db="EMBL/GenBank/DDBJ databases">
        <authorList>
            <person name="Tran Van P."/>
        </authorList>
    </citation>
    <scope>NUCLEOTIDE SEQUENCE</scope>
</reference>
<dbReference type="Proteomes" id="UP000728032">
    <property type="component" value="Unassembled WGS sequence"/>
</dbReference>
<dbReference type="PANTHER" id="PTHR43239:SF1">
    <property type="entry name" value="UPF0734 PROTEIN DDB_G0273871_DDB_G0273177"/>
    <property type="match status" value="1"/>
</dbReference>
<feature type="non-terminal residue" evidence="1">
    <location>
        <position position="1"/>
    </location>
</feature>
<evidence type="ECO:0008006" key="3">
    <source>
        <dbReference type="Google" id="ProtNLM"/>
    </source>
</evidence>
<evidence type="ECO:0000313" key="1">
    <source>
        <dbReference type="EMBL" id="CAD7661985.1"/>
    </source>
</evidence>
<sequence>MKRYCLALDLKDDPKLIAEYERYHRDVWPEIKKSITDSGIVDMEIYRLKDRMFMIMETEDDFSFERKAQMDANNPKVQEWEQLMWTFQKSLPFAKQGENFGANMKRICLGLDLKDDPKIIEEYDRYHRNVWPEMIKSLKDSGVVDMEIYRLKNRLILIME</sequence>
<dbReference type="InterPro" id="IPR052996">
    <property type="entry name" value="Carb_Metab_Mutarotase"/>
</dbReference>
<evidence type="ECO:0000313" key="2">
    <source>
        <dbReference type="Proteomes" id="UP000728032"/>
    </source>
</evidence>